<protein>
    <submittedName>
        <fullName evidence="2">Predicted protein</fullName>
    </submittedName>
</protein>
<dbReference type="HOGENOM" id="CLU_282853_0_0_1"/>
<dbReference type="OMA" id="AMRASIM"/>
<name>E5A0F7_LEPMJ</name>
<dbReference type="eggNOG" id="ENOG502SQEC">
    <property type="taxonomic scope" value="Eukaryota"/>
</dbReference>
<sequence length="1103" mass="121101">MSDSHSGSPLIRWRTVKLYPLACQSVGTKVGIFHGNHWWHTTGPARDAYNRKRLAIRVQLNDTFNDRCDTIVHFNLYMISRTANTAAAIPTIMFFCKEKEPRKAAKRTLDEGGILQHLPGFRTGHQSTEPGICFLVQPASQIRWKEQSKKFAPDVYFDPGRHIETIGMPIFVDHGEYMRQATANAVFEDERCVYISVSHVFAATSSAAQSPASNSDSDYDVGSGTEYESDGEQARNTSRASISSSEDSSDSCPDSASPDSELADPVSDAISITASVQNEQSLTSTRFITPGSTSLPSLSAPSVPAQAPPREKLEYLGYMSRSCDDIDCAVIQIINTEVYTIVHALKSDLQTKRQSACRDEPALASFVLTHTSSGAIPGSVLDTVSCMRLPNSPTFQEVRQVHLDRCLDWGDCGAVVSTGLAKDPYGFIVASSTDRLVAYIIPADLILESSGLKWSIQRVFDEGSPHENPDSSRSLDPVALAFNRVSLPDYPIHLKRALAVMLGKAIDSCLQHKTDKDLKLGPQLSPMPRLQAGNLDIPQSTVSTSSAPRKSKRRYRCSIGIASPTDPSVAGCPAPLFTPIDVSMQSVWEKSAVAPLRFIGKSLDPFQNMYQTFYPRVSVEALQYNSSRHFSTYGLERHWIPCILEQSSTYLSFLHIEAAYGDVISERATESLEAMVMRQEVITMVGEDLLSSTRSVADHNITAVVQLIMAEIIARKETELVLHERGLEAMIRKRGALGDLGMVGHLSSLASWTHLESAILREAKPQAIYAGFCEANCHISLPMTATVAESPIYCPRGSFVTLQRSKKCSPMALKLVSDMFTLIRGNFIKQSPRTFCDPVVVNNLIEKITTEYLPVSQLEKTRMILEEDWKYEAIRVTSMVLATAISRQRPLSESLSFLALTYQASEVDSNSTFSRSESVFSSVEDGYRTPFSNYSASPAISTELVSFHIKTSGLSLDAESFAPSLPSPSPASTHSNHQSHSSSSSSGGNSFYSAPETTTFEDTVVLRDLKEALEKSNLSDCWSDMAGVLLWIGLTVGAASRRSSSKVLSRYFAAIAMRASIMLCFDHPEAVHATLLQMTEIVETLSIPIDSTVEGIVSKKRKM</sequence>
<dbReference type="AlphaFoldDB" id="E5A0F7"/>
<evidence type="ECO:0000313" key="3">
    <source>
        <dbReference type="Proteomes" id="UP000002668"/>
    </source>
</evidence>
<gene>
    <name evidence="2" type="ORF">LEMA_P101480.1</name>
</gene>
<feature type="compositionally biased region" description="Low complexity" evidence="1">
    <location>
        <begin position="970"/>
        <end position="990"/>
    </location>
</feature>
<dbReference type="Proteomes" id="UP000002668">
    <property type="component" value="Genome"/>
</dbReference>
<dbReference type="PANTHER" id="PTHR37540">
    <property type="entry name" value="TRANSCRIPTION FACTOR (ACR-2), PUTATIVE-RELATED-RELATED"/>
    <property type="match status" value="1"/>
</dbReference>
<accession>E5A0F7</accession>
<feature type="compositionally biased region" description="Polar residues" evidence="1">
    <location>
        <begin position="282"/>
        <end position="291"/>
    </location>
</feature>
<reference evidence="3" key="1">
    <citation type="journal article" date="2011" name="Nat. Commun.">
        <title>Effector diversification within compartments of the Leptosphaeria maculans genome affected by Repeat-Induced Point mutations.</title>
        <authorList>
            <person name="Rouxel T."/>
            <person name="Grandaubert J."/>
            <person name="Hane J.K."/>
            <person name="Hoede C."/>
            <person name="van de Wouw A.P."/>
            <person name="Couloux A."/>
            <person name="Dominguez V."/>
            <person name="Anthouard V."/>
            <person name="Bally P."/>
            <person name="Bourras S."/>
            <person name="Cozijnsen A.J."/>
            <person name="Ciuffetti L.M."/>
            <person name="Degrave A."/>
            <person name="Dilmaghani A."/>
            <person name="Duret L."/>
            <person name="Fudal I."/>
            <person name="Goodwin S.B."/>
            <person name="Gout L."/>
            <person name="Glaser N."/>
            <person name="Linglin J."/>
            <person name="Kema G.H.J."/>
            <person name="Lapalu N."/>
            <person name="Lawrence C.B."/>
            <person name="May K."/>
            <person name="Meyer M."/>
            <person name="Ollivier B."/>
            <person name="Poulain J."/>
            <person name="Schoch C.L."/>
            <person name="Simon A."/>
            <person name="Spatafora J.W."/>
            <person name="Stachowiak A."/>
            <person name="Turgeon B.G."/>
            <person name="Tyler B.M."/>
            <person name="Vincent D."/>
            <person name="Weissenbach J."/>
            <person name="Amselem J."/>
            <person name="Quesneville H."/>
            <person name="Oliver R.P."/>
            <person name="Wincker P."/>
            <person name="Balesdent M.-H."/>
            <person name="Howlett B.J."/>
        </authorList>
    </citation>
    <scope>NUCLEOTIDE SEQUENCE [LARGE SCALE GENOMIC DNA]</scope>
    <source>
        <strain evidence="3">JN3 / isolate v23.1.3 / race Av1-4-5-6-7-8</strain>
    </source>
</reference>
<feature type="region of interest" description="Disordered" evidence="1">
    <location>
        <begin position="531"/>
        <end position="550"/>
    </location>
</feature>
<feature type="region of interest" description="Disordered" evidence="1">
    <location>
        <begin position="282"/>
        <end position="306"/>
    </location>
</feature>
<dbReference type="GeneID" id="13283567"/>
<dbReference type="PANTHER" id="PTHR37540:SF5">
    <property type="entry name" value="TRANSCRIPTION FACTOR DOMAIN-CONTAINING PROTEIN"/>
    <property type="match status" value="1"/>
</dbReference>
<feature type="compositionally biased region" description="Low complexity" evidence="1">
    <location>
        <begin position="205"/>
        <end position="216"/>
    </location>
</feature>
<feature type="compositionally biased region" description="Low complexity" evidence="1">
    <location>
        <begin position="238"/>
        <end position="260"/>
    </location>
</feature>
<proteinExistence type="predicted"/>
<evidence type="ECO:0000313" key="2">
    <source>
        <dbReference type="EMBL" id="CBX97017.1"/>
    </source>
</evidence>
<dbReference type="EMBL" id="FP929130">
    <property type="protein sequence ID" value="CBX97017.1"/>
    <property type="molecule type" value="Genomic_DNA"/>
</dbReference>
<dbReference type="OrthoDB" id="4159781at2759"/>
<dbReference type="STRING" id="985895.E5A0F7"/>
<keyword evidence="3" id="KW-1185">Reference proteome</keyword>
<feature type="region of interest" description="Disordered" evidence="1">
    <location>
        <begin position="962"/>
        <end position="992"/>
    </location>
</feature>
<organism evidence="3">
    <name type="scientific">Leptosphaeria maculans (strain JN3 / isolate v23.1.3 / race Av1-4-5-6-7-8)</name>
    <name type="common">Blackleg fungus</name>
    <name type="synonym">Phoma lingam</name>
    <dbReference type="NCBI Taxonomy" id="985895"/>
    <lineage>
        <taxon>Eukaryota</taxon>
        <taxon>Fungi</taxon>
        <taxon>Dikarya</taxon>
        <taxon>Ascomycota</taxon>
        <taxon>Pezizomycotina</taxon>
        <taxon>Dothideomycetes</taxon>
        <taxon>Pleosporomycetidae</taxon>
        <taxon>Pleosporales</taxon>
        <taxon>Pleosporineae</taxon>
        <taxon>Leptosphaeriaceae</taxon>
        <taxon>Plenodomus</taxon>
        <taxon>Plenodomus lingam/Leptosphaeria maculans species complex</taxon>
    </lineage>
</organism>
<feature type="compositionally biased region" description="Polar residues" evidence="1">
    <location>
        <begin position="537"/>
        <end position="548"/>
    </location>
</feature>
<feature type="region of interest" description="Disordered" evidence="1">
    <location>
        <begin position="205"/>
        <end position="263"/>
    </location>
</feature>
<feature type="compositionally biased region" description="Low complexity" evidence="1">
    <location>
        <begin position="292"/>
        <end position="305"/>
    </location>
</feature>
<dbReference type="InParanoid" id="E5A0F7"/>
<dbReference type="VEuPathDB" id="FungiDB:LEMA_P101480.1"/>
<evidence type="ECO:0000256" key="1">
    <source>
        <dbReference type="SAM" id="MobiDB-lite"/>
    </source>
</evidence>